<dbReference type="RefSeq" id="WP_376809886.1">
    <property type="nucleotide sequence ID" value="NZ_JBHTAC010000050.1"/>
</dbReference>
<evidence type="ECO:0000313" key="2">
    <source>
        <dbReference type="Proteomes" id="UP001596392"/>
    </source>
</evidence>
<name>A0ABW2H4I0_9ACTN</name>
<keyword evidence="2" id="KW-1185">Reference proteome</keyword>
<dbReference type="EMBL" id="JBHTAC010000050">
    <property type="protein sequence ID" value="MFC7247130.1"/>
    <property type="molecule type" value="Genomic_DNA"/>
</dbReference>
<evidence type="ECO:0008006" key="3">
    <source>
        <dbReference type="Google" id="ProtNLM"/>
    </source>
</evidence>
<dbReference type="Proteomes" id="UP001596392">
    <property type="component" value="Unassembled WGS sequence"/>
</dbReference>
<gene>
    <name evidence="1" type="ORF">ACFQO7_32040</name>
</gene>
<reference evidence="2" key="1">
    <citation type="journal article" date="2019" name="Int. J. Syst. Evol. Microbiol.">
        <title>The Global Catalogue of Microorganisms (GCM) 10K type strain sequencing project: providing services to taxonomists for standard genome sequencing and annotation.</title>
        <authorList>
            <consortium name="The Broad Institute Genomics Platform"/>
            <consortium name="The Broad Institute Genome Sequencing Center for Infectious Disease"/>
            <person name="Wu L."/>
            <person name="Ma J."/>
        </authorList>
    </citation>
    <scope>NUCLEOTIDE SEQUENCE [LARGE SCALE GENOMIC DNA]</scope>
    <source>
        <strain evidence="2">CGMCC 1.9106</strain>
    </source>
</reference>
<comment type="caution">
    <text evidence="1">The sequence shown here is derived from an EMBL/GenBank/DDBJ whole genome shotgun (WGS) entry which is preliminary data.</text>
</comment>
<accession>A0ABW2H4I0</accession>
<protein>
    <recommendedName>
        <fullName evidence="3">WD40 repeat protein</fullName>
    </recommendedName>
</protein>
<evidence type="ECO:0000313" key="1">
    <source>
        <dbReference type="EMBL" id="MFC7247130.1"/>
    </source>
</evidence>
<proteinExistence type="predicted"/>
<organism evidence="1 2">
    <name type="scientific">Catellatospora aurea</name>
    <dbReference type="NCBI Taxonomy" id="1337874"/>
    <lineage>
        <taxon>Bacteria</taxon>
        <taxon>Bacillati</taxon>
        <taxon>Actinomycetota</taxon>
        <taxon>Actinomycetes</taxon>
        <taxon>Micromonosporales</taxon>
        <taxon>Micromonosporaceae</taxon>
        <taxon>Catellatospora</taxon>
    </lineage>
</organism>
<sequence length="413" mass="43184">MLLGLSQAALSPASGAAGGGVSTAAVEDEFAVVSVVDEAAIVGDPSIVKGSDGLALITYRDGNDKRLKVAHCSNATCSSYTTSAVPYSNLDTGLLSSAVVGSDAKAAIVYVSQRRRTGSTWSEWVYTNDVMFAHCADVTCATMDQVRSIESFTRVMGKPSIAIGPDGLPLIAYVDYERTGPNTSSVVKVTHCVDVKCESYLSRTVYTGRTANWVSIAVGPDGIPVVLYATIDADNIGRRLKLARCADAECAVVGSQEQIAITGGAHSGTVAFDPSGNPAILAQLSSDNDPQLRLFRCSSRPCTGGPGSFTVVDFDGSQHGLAFGTDGNAIIAYRDDRWNDMRIVHCKVSACADNATGRSRTTVEEFDSVEQNVSITIGGDGLPIAVFKSGGTNDLKVVHCADKACLNAVATPF</sequence>